<gene>
    <name evidence="2" type="ORF">EZS26_000943</name>
</gene>
<dbReference type="EMBL" id="SNRX01000005">
    <property type="protein sequence ID" value="KAA6302773.1"/>
    <property type="molecule type" value="Genomic_DNA"/>
</dbReference>
<evidence type="ECO:0000313" key="2">
    <source>
        <dbReference type="EMBL" id="KAA6302773.1"/>
    </source>
</evidence>
<organism evidence="2 3">
    <name type="scientific">Candidatus Ordinivivax streblomastigis</name>
    <dbReference type="NCBI Taxonomy" id="2540710"/>
    <lineage>
        <taxon>Bacteria</taxon>
        <taxon>Pseudomonadati</taxon>
        <taxon>Bacteroidota</taxon>
        <taxon>Bacteroidia</taxon>
        <taxon>Bacteroidales</taxon>
        <taxon>Candidatus Ordinivivax</taxon>
    </lineage>
</organism>
<keyword evidence="1" id="KW-0732">Signal</keyword>
<proteinExistence type="predicted"/>
<dbReference type="Gene3D" id="3.90.182.10">
    <property type="entry name" value="Toxin - Anthrax Protective Antigen,domain 1"/>
    <property type="match status" value="1"/>
</dbReference>
<evidence type="ECO:0000256" key="1">
    <source>
        <dbReference type="SAM" id="SignalP"/>
    </source>
</evidence>
<dbReference type="Pfam" id="PF15892">
    <property type="entry name" value="BNR_4"/>
    <property type="match status" value="1"/>
</dbReference>
<feature type="signal peptide" evidence="1">
    <location>
        <begin position="1"/>
        <end position="18"/>
    </location>
</feature>
<evidence type="ECO:0000313" key="3">
    <source>
        <dbReference type="Proteomes" id="UP000324575"/>
    </source>
</evidence>
<comment type="caution">
    <text evidence="2">The sequence shown here is derived from an EMBL/GenBank/DDBJ whole genome shotgun (WGS) entry which is preliminary data.</text>
</comment>
<sequence>MYKLLFLTALFLCGSITAQTVGDVSLTRVGESCPNTNVVLLSGQEQLSGQAFQQDALLSHNGYQYTVYYNATRNVCIARRKLPLGQWHEVVLPHKNTADDSHNVISMGICATDGTIHLAYDHHNTTLQYCRSIVGLASDPEHTKWTADNFTPTTSQLISQVTVPDVTYPRFISKPDGNLLFECRYKLSGDGDSYLREYNGTTHQWSLLGRYVQGMDANPNACAYINRMDYDILGRLHVSWCWRDDYNGMSNHDIFYAYSEDHGRTWKNTGGQQVAVTEVINPTDSRASGLCLREGIASLQVATIPYNRGYINQESQTSDQQGRVHILNSYIPDGAGTDANWESSRLKARLHHRFRDASGVWHVNQVKKQGAAVHSYCRSQVIADAFDNAWVIANGAEIYAATSAANYADWQLVSDTDKNRFCSEPQVDHPRLLNDGVLSFVYVGRDKKVVVIDYLTDNPKQPSGTGLREDTQNLEWSGTLETRYGEAYTLYLETDVPLEVYVDGALLLTKTASGRQEISAAIPLIASHRHALVIKAAANPSVWELKWSSERTTKASVPVTSLYPEPVRQDDEDNPYPYSPDLQKKAELPVSLSGEKLIDAASGTDYLTLPIDPAGDYSVEVHAEILSAEGRGLDIDARAGNGRSFCYSINSGEGIWRFAVQGEKVHCYHDGQYLAVNDLDDWTGSIDAVNVAADWSGTAGNNSDAPTAYGWNSTVSVPWNTANGGSGVRYMDVTSGHIADGNAYSGRLMTVRWDAIALYGAYYYLPVTLEANTSYRFSFLYEWWSNAQGNITAAVSTTPAASGIIALKSGSPAVLNVLYEGDLTFKTGNAGVYYLLFTGGNGLMGGIGALSLNKITDTPRLIVGKNYIGGAANILIHSVTYDEDGAFAPTEKEQTNENIVVQSQNAVRVFSRDNILYINNLPEQLLSIRIYDLLGKSFYRQQIKQNTFSIALPSGVYLLVLQSGYKEIYKGKVIV</sequence>
<dbReference type="AlphaFoldDB" id="A0A5M8P2U4"/>
<dbReference type="Proteomes" id="UP000324575">
    <property type="component" value="Unassembled WGS sequence"/>
</dbReference>
<feature type="chain" id="PRO_5024340061" description="T9SS C-terminal target domain-containing protein" evidence="1">
    <location>
        <begin position="19"/>
        <end position="975"/>
    </location>
</feature>
<evidence type="ECO:0008006" key="4">
    <source>
        <dbReference type="Google" id="ProtNLM"/>
    </source>
</evidence>
<reference evidence="2 3" key="1">
    <citation type="submission" date="2019-03" db="EMBL/GenBank/DDBJ databases">
        <title>Single cell metagenomics reveals metabolic interactions within the superorganism composed of flagellate Streblomastix strix and complex community of Bacteroidetes bacteria on its surface.</title>
        <authorList>
            <person name="Treitli S.C."/>
            <person name="Kolisko M."/>
            <person name="Husnik F."/>
            <person name="Keeling P."/>
            <person name="Hampl V."/>
        </authorList>
    </citation>
    <scope>NUCLEOTIDE SEQUENCE [LARGE SCALE GENOMIC DNA]</scope>
    <source>
        <strain evidence="2">St1</strain>
    </source>
</reference>
<name>A0A5M8P2U4_9BACT</name>
<dbReference type="SUPFAM" id="SSF56988">
    <property type="entry name" value="Anthrax protective antigen"/>
    <property type="match status" value="1"/>
</dbReference>
<dbReference type="NCBIfam" id="TIGR04183">
    <property type="entry name" value="Por_Secre_tail"/>
    <property type="match status" value="1"/>
</dbReference>
<accession>A0A5M8P2U4</accession>
<protein>
    <recommendedName>
        <fullName evidence="4">T9SS C-terminal target domain-containing protein</fullName>
    </recommendedName>
</protein>
<dbReference type="InterPro" id="IPR026444">
    <property type="entry name" value="Secre_tail"/>
</dbReference>